<evidence type="ECO:0000313" key="9">
    <source>
        <dbReference type="EMBL" id="SNQ46330.1"/>
    </source>
</evidence>
<feature type="transmembrane region" description="Helical" evidence="7">
    <location>
        <begin position="52"/>
        <end position="70"/>
    </location>
</feature>
<evidence type="ECO:0000256" key="3">
    <source>
        <dbReference type="ARBA" id="ARBA00022692"/>
    </source>
</evidence>
<dbReference type="Proteomes" id="UP000234331">
    <property type="component" value="Unassembled WGS sequence"/>
</dbReference>
<evidence type="ECO:0000259" key="8">
    <source>
        <dbReference type="Pfam" id="PF12823"/>
    </source>
</evidence>
<proteinExistence type="predicted"/>
<organism evidence="9 10">
    <name type="scientific">Frankia canadensis</name>
    <dbReference type="NCBI Taxonomy" id="1836972"/>
    <lineage>
        <taxon>Bacteria</taxon>
        <taxon>Bacillati</taxon>
        <taxon>Actinomycetota</taxon>
        <taxon>Actinomycetes</taxon>
        <taxon>Frankiales</taxon>
        <taxon>Frankiaceae</taxon>
        <taxon>Frankia</taxon>
    </lineage>
</organism>
<keyword evidence="5 7" id="KW-0472">Membrane</keyword>
<evidence type="ECO:0000256" key="5">
    <source>
        <dbReference type="ARBA" id="ARBA00023136"/>
    </source>
</evidence>
<evidence type="ECO:0000313" key="10">
    <source>
        <dbReference type="Proteomes" id="UP000234331"/>
    </source>
</evidence>
<sequence length="131" mass="13862">MTDQAPQGDARIRTAARVVSLAEATSFLLLLIATAVKYGADHPQGVKILGPIHGVLFLAYCALVGYLAFVERWPRRRTVLALAAAVLPVAPFVVERRWLRAAPTSGPGAPGSGTPGTPLPRQDRDAASIQP</sequence>
<dbReference type="GO" id="GO:0005886">
    <property type="term" value="C:plasma membrane"/>
    <property type="evidence" value="ECO:0007669"/>
    <property type="project" value="UniProtKB-SubCell"/>
</dbReference>
<accession>A0A2I2KKY5</accession>
<feature type="region of interest" description="Disordered" evidence="6">
    <location>
        <begin position="102"/>
        <end position="131"/>
    </location>
</feature>
<evidence type="ECO:0000256" key="2">
    <source>
        <dbReference type="ARBA" id="ARBA00022475"/>
    </source>
</evidence>
<evidence type="ECO:0000256" key="1">
    <source>
        <dbReference type="ARBA" id="ARBA00004651"/>
    </source>
</evidence>
<dbReference type="PANTHER" id="PTHR40077">
    <property type="entry name" value="MEMBRANE PROTEIN-RELATED"/>
    <property type="match status" value="1"/>
</dbReference>
<dbReference type="RefSeq" id="WP_101830378.1">
    <property type="nucleotide sequence ID" value="NZ_FZMO01000042.1"/>
</dbReference>
<keyword evidence="2" id="KW-1003">Cell membrane</keyword>
<dbReference type="PANTHER" id="PTHR40077:SF1">
    <property type="entry name" value="MEMBRANE PROTEIN"/>
    <property type="match status" value="1"/>
</dbReference>
<dbReference type="NCBIfam" id="TIGR03954">
    <property type="entry name" value="integ_memb_HG"/>
    <property type="match status" value="1"/>
</dbReference>
<evidence type="ECO:0000256" key="6">
    <source>
        <dbReference type="SAM" id="MobiDB-lite"/>
    </source>
</evidence>
<keyword evidence="10" id="KW-1185">Reference proteome</keyword>
<dbReference type="Pfam" id="PF12823">
    <property type="entry name" value="DUF3817"/>
    <property type="match status" value="1"/>
</dbReference>
<evidence type="ECO:0000256" key="7">
    <source>
        <dbReference type="SAM" id="Phobius"/>
    </source>
</evidence>
<comment type="subcellular location">
    <subcellularLocation>
        <location evidence="1">Cell membrane</location>
        <topology evidence="1">Multi-pass membrane protein</topology>
    </subcellularLocation>
</comment>
<dbReference type="InterPro" id="IPR023845">
    <property type="entry name" value="DUF3817_TM"/>
</dbReference>
<reference evidence="9 10" key="1">
    <citation type="submission" date="2017-06" db="EMBL/GenBank/DDBJ databases">
        <authorList>
            <person name="Kim H.J."/>
            <person name="Triplett B.A."/>
        </authorList>
    </citation>
    <scope>NUCLEOTIDE SEQUENCE [LARGE SCALE GENOMIC DNA]</scope>
    <source>
        <strain evidence="9">FRACA_ARgP5</strain>
    </source>
</reference>
<dbReference type="OrthoDB" id="3396203at2"/>
<dbReference type="EMBL" id="FZMO01000042">
    <property type="protein sequence ID" value="SNQ46330.1"/>
    <property type="molecule type" value="Genomic_DNA"/>
</dbReference>
<name>A0A2I2KKY5_9ACTN</name>
<keyword evidence="3 7" id="KW-0812">Transmembrane</keyword>
<protein>
    <recommendedName>
        <fullName evidence="8">DUF3817 domain-containing protein</fullName>
    </recommendedName>
</protein>
<evidence type="ECO:0000256" key="4">
    <source>
        <dbReference type="ARBA" id="ARBA00022989"/>
    </source>
</evidence>
<gene>
    <name evidence="9" type="ORF">FRACA_1360008</name>
</gene>
<dbReference type="AlphaFoldDB" id="A0A2I2KKY5"/>
<feature type="domain" description="DUF3817" evidence="8">
    <location>
        <begin position="15"/>
        <end position="99"/>
    </location>
</feature>
<feature type="compositionally biased region" description="Basic and acidic residues" evidence="6">
    <location>
        <begin position="121"/>
        <end position="131"/>
    </location>
</feature>
<feature type="transmembrane region" description="Helical" evidence="7">
    <location>
        <begin position="21"/>
        <end position="40"/>
    </location>
</feature>
<keyword evidence="4 7" id="KW-1133">Transmembrane helix</keyword>